<dbReference type="AlphaFoldDB" id="A0A2P5D9G8"/>
<evidence type="ECO:0000256" key="1">
    <source>
        <dbReference type="ARBA" id="ARBA00022737"/>
    </source>
</evidence>
<dbReference type="InterPro" id="IPR002885">
    <property type="entry name" value="PPR_rpt"/>
</dbReference>
<reference evidence="4" key="1">
    <citation type="submission" date="2016-06" db="EMBL/GenBank/DDBJ databases">
        <title>Parallel loss of symbiosis genes in relatives of nitrogen-fixing non-legume Parasponia.</title>
        <authorList>
            <person name="Van Velzen R."/>
            <person name="Holmer R."/>
            <person name="Bu F."/>
            <person name="Rutten L."/>
            <person name="Van Zeijl A."/>
            <person name="Liu W."/>
            <person name="Santuari L."/>
            <person name="Cao Q."/>
            <person name="Sharma T."/>
            <person name="Shen D."/>
            <person name="Roswanjaya Y."/>
            <person name="Wardhani T."/>
            <person name="Kalhor M.S."/>
            <person name="Jansen J."/>
            <person name="Van den Hoogen J."/>
            <person name="Gungor B."/>
            <person name="Hartog M."/>
            <person name="Hontelez J."/>
            <person name="Verver J."/>
            <person name="Yang W.-C."/>
            <person name="Schijlen E."/>
            <person name="Repin R."/>
            <person name="Schilthuizen M."/>
            <person name="Schranz E."/>
            <person name="Heidstra R."/>
            <person name="Miyata K."/>
            <person name="Fedorova E."/>
            <person name="Kohlen W."/>
            <person name="Bisseling T."/>
            <person name="Smit S."/>
            <person name="Geurts R."/>
        </authorList>
    </citation>
    <scope>NUCLEOTIDE SEQUENCE [LARGE SCALE GENOMIC DNA]</scope>
    <source>
        <strain evidence="4">cv. WU1-14</strain>
    </source>
</reference>
<accession>A0A2P5D9G8</accession>
<dbReference type="InterPro" id="IPR011990">
    <property type="entry name" value="TPR-like_helical_dom_sf"/>
</dbReference>
<dbReference type="GO" id="GO:0003723">
    <property type="term" value="F:RNA binding"/>
    <property type="evidence" value="ECO:0007669"/>
    <property type="project" value="InterPro"/>
</dbReference>
<dbReference type="InterPro" id="IPR046848">
    <property type="entry name" value="E_motif"/>
</dbReference>
<dbReference type="PROSITE" id="PS51375">
    <property type="entry name" value="PPR"/>
    <property type="match status" value="5"/>
</dbReference>
<protein>
    <submittedName>
        <fullName evidence="3">Pentatricopeptide repeat</fullName>
    </submittedName>
</protein>
<dbReference type="Gene3D" id="1.25.40.10">
    <property type="entry name" value="Tetratricopeptide repeat domain"/>
    <property type="match status" value="3"/>
</dbReference>
<sequence>MHSVKWALLDYIRRCNNWRTFNQIHAHLLTTGLVYNDLIAKTVVEYFGKSVGVINYACNFLKHLDWRSSSFPFNTLISGYAASDLPRAAVLVYRRIVRDGFMPDMFTFPAFLKSCTKFLGIGEGRQVHGVIFKMGFSSDVFVQNSLVYLYSVCGDCSGAEKVFDEMLVRDVVSWTCLISGFVRTGLFDEAIALFLRMDVEPNMASFVSVLVACGRKVYLNLGKGIHGLSFKRPLETPLLIGNALMDMYVKCERLCEAKKTFDELPERDIVSWTCIISGLVQCKRPKESLELFFQMQQSGLEPDKIILTSVLSACASVGALDYGRWVHEYIDRRGIKWDIQIGTAMIDMYAKCGCMKMALQTFNEMPCRNIITWNALLGGLAMNSHGNEALRQFEEMTRSKIRPNEVTFLAILTACCHSGLVDEGRRYFRRMVREPYNVSPRLEHYGCMVDLLCRAGLLSEAQKLVKTMPMQPDVLILGALLSACKTSENFELSHEILDRLLELESQDSGAYVLLSNIFATNKRWSDVTRVRKLMMEKGIRKAPGSSVIEVNGKAHEFLVGDTSHPENEDIHVLLSLLANQVCLEVSLHNHFLRR</sequence>
<dbReference type="InterPro" id="IPR046960">
    <property type="entry name" value="PPR_At4g14850-like_plant"/>
</dbReference>
<dbReference type="Pfam" id="PF01535">
    <property type="entry name" value="PPR"/>
    <property type="match status" value="4"/>
</dbReference>
<dbReference type="Proteomes" id="UP000237105">
    <property type="component" value="Unassembled WGS sequence"/>
</dbReference>
<keyword evidence="1" id="KW-0677">Repeat</keyword>
<dbReference type="FunFam" id="1.25.40.10:FF:000968">
    <property type="entry name" value="Pentatricopeptide repeat-containing protein, mitochondrial"/>
    <property type="match status" value="1"/>
</dbReference>
<dbReference type="PANTHER" id="PTHR47926">
    <property type="entry name" value="PENTATRICOPEPTIDE REPEAT-CONTAINING PROTEIN"/>
    <property type="match status" value="1"/>
</dbReference>
<dbReference type="PANTHER" id="PTHR47926:SF459">
    <property type="entry name" value="PENTATRICOPEPTIDE REPEAT-CONTAINING PROTEIN"/>
    <property type="match status" value="1"/>
</dbReference>
<gene>
    <name evidence="3" type="ORF">PanWU01x14_083990</name>
</gene>
<name>A0A2P5D9G8_PARAD</name>
<feature type="repeat" description="PPR" evidence="2">
    <location>
        <begin position="369"/>
        <end position="403"/>
    </location>
</feature>
<dbReference type="GO" id="GO:0009451">
    <property type="term" value="P:RNA modification"/>
    <property type="evidence" value="ECO:0007669"/>
    <property type="project" value="InterPro"/>
</dbReference>
<evidence type="ECO:0000313" key="4">
    <source>
        <dbReference type="Proteomes" id="UP000237105"/>
    </source>
</evidence>
<feature type="repeat" description="PPR" evidence="2">
    <location>
        <begin position="170"/>
        <end position="200"/>
    </location>
</feature>
<proteinExistence type="predicted"/>
<dbReference type="FunFam" id="1.25.40.10:FF:000417">
    <property type="entry name" value="Pentatricopeptide repeat-containing protein At4g38010"/>
    <property type="match status" value="1"/>
</dbReference>
<organism evidence="3 4">
    <name type="scientific">Parasponia andersonii</name>
    <name type="common">Sponia andersonii</name>
    <dbReference type="NCBI Taxonomy" id="3476"/>
    <lineage>
        <taxon>Eukaryota</taxon>
        <taxon>Viridiplantae</taxon>
        <taxon>Streptophyta</taxon>
        <taxon>Embryophyta</taxon>
        <taxon>Tracheophyta</taxon>
        <taxon>Spermatophyta</taxon>
        <taxon>Magnoliopsida</taxon>
        <taxon>eudicotyledons</taxon>
        <taxon>Gunneridae</taxon>
        <taxon>Pentapetalae</taxon>
        <taxon>rosids</taxon>
        <taxon>fabids</taxon>
        <taxon>Rosales</taxon>
        <taxon>Cannabaceae</taxon>
        <taxon>Parasponia</taxon>
    </lineage>
</organism>
<dbReference type="Pfam" id="PF13041">
    <property type="entry name" value="PPR_2"/>
    <property type="match status" value="2"/>
</dbReference>
<feature type="repeat" description="PPR" evidence="2">
    <location>
        <begin position="69"/>
        <end position="103"/>
    </location>
</feature>
<dbReference type="NCBIfam" id="TIGR00756">
    <property type="entry name" value="PPR"/>
    <property type="match status" value="6"/>
</dbReference>
<dbReference type="FunFam" id="1.25.40.10:FF:000511">
    <property type="entry name" value="Pentatricopeptide repeat-containing protein"/>
    <property type="match status" value="1"/>
</dbReference>
<evidence type="ECO:0000313" key="3">
    <source>
        <dbReference type="EMBL" id="PON69935.1"/>
    </source>
</evidence>
<keyword evidence="4" id="KW-1185">Reference proteome</keyword>
<feature type="repeat" description="PPR" evidence="2">
    <location>
        <begin position="404"/>
        <end position="438"/>
    </location>
</feature>
<dbReference type="Pfam" id="PF20431">
    <property type="entry name" value="E_motif"/>
    <property type="match status" value="1"/>
</dbReference>
<comment type="caution">
    <text evidence="3">The sequence shown here is derived from an EMBL/GenBank/DDBJ whole genome shotgun (WGS) entry which is preliminary data.</text>
</comment>
<dbReference type="OrthoDB" id="1908712at2759"/>
<feature type="repeat" description="PPR" evidence="2">
    <location>
        <begin position="268"/>
        <end position="302"/>
    </location>
</feature>
<dbReference type="EMBL" id="JXTB01000053">
    <property type="protein sequence ID" value="PON69935.1"/>
    <property type="molecule type" value="Genomic_DNA"/>
</dbReference>
<evidence type="ECO:0000256" key="2">
    <source>
        <dbReference type="PROSITE-ProRule" id="PRU00708"/>
    </source>
</evidence>